<keyword evidence="3" id="KW-1185">Reference proteome</keyword>
<evidence type="ECO:0000313" key="3">
    <source>
        <dbReference type="Proteomes" id="UP000664904"/>
    </source>
</evidence>
<name>A0A975DFW3_9GAMM</name>
<evidence type="ECO:0000256" key="1">
    <source>
        <dbReference type="SAM" id="Phobius"/>
    </source>
</evidence>
<feature type="transmembrane region" description="Helical" evidence="1">
    <location>
        <begin position="12"/>
        <end position="29"/>
    </location>
</feature>
<dbReference type="EMBL" id="CP072133">
    <property type="protein sequence ID" value="QTH70920.1"/>
    <property type="molecule type" value="Genomic_DNA"/>
</dbReference>
<organism evidence="2 3">
    <name type="scientific">Pseudoalteromonas xiamenensis</name>
    <dbReference type="NCBI Taxonomy" id="882626"/>
    <lineage>
        <taxon>Bacteria</taxon>
        <taxon>Pseudomonadati</taxon>
        <taxon>Pseudomonadota</taxon>
        <taxon>Gammaproteobacteria</taxon>
        <taxon>Alteromonadales</taxon>
        <taxon>Pseudoalteromonadaceae</taxon>
        <taxon>Pseudoalteromonas</taxon>
    </lineage>
</organism>
<keyword evidence="1" id="KW-0812">Transmembrane</keyword>
<feature type="transmembrane region" description="Helical" evidence="1">
    <location>
        <begin position="93"/>
        <end position="115"/>
    </location>
</feature>
<proteinExistence type="predicted"/>
<sequence>MPEWYMQILKMTNNSWLLFLAPAVVFYVLRKDRPAFLFALITATFFVFGAVLHDSIKEFDRGIYVYRYLFWAAMDIGWMGTIAYLALKDKVYMWQSIIGQLVVVVAPVLQLFRLLDRHLWDLHFSNYLYTTLLPLVNVATLVVCYLPILFLFKRSKTTGPVVRV</sequence>
<gene>
    <name evidence="2" type="ORF">J5O05_13650</name>
</gene>
<dbReference type="Proteomes" id="UP000664904">
    <property type="component" value="Chromosome"/>
</dbReference>
<keyword evidence="1" id="KW-0472">Membrane</keyword>
<dbReference type="RefSeq" id="WP_208842546.1">
    <property type="nucleotide sequence ID" value="NZ_CP072133.1"/>
</dbReference>
<dbReference type="AlphaFoldDB" id="A0A975DFW3"/>
<evidence type="ECO:0000313" key="2">
    <source>
        <dbReference type="EMBL" id="QTH70920.1"/>
    </source>
</evidence>
<feature type="transmembrane region" description="Helical" evidence="1">
    <location>
        <begin position="35"/>
        <end position="56"/>
    </location>
</feature>
<feature type="transmembrane region" description="Helical" evidence="1">
    <location>
        <begin position="68"/>
        <end position="87"/>
    </location>
</feature>
<accession>A0A975DFW3</accession>
<keyword evidence="1" id="KW-1133">Transmembrane helix</keyword>
<reference evidence="2" key="1">
    <citation type="submission" date="2021-03" db="EMBL/GenBank/DDBJ databases">
        <title>Complete Genome of Pseudoalteromonas xiamenensis STKMTI.2, a new potential marine bacterium producing anti-Vibrio compounds.</title>
        <authorList>
            <person name="Handayani D.P."/>
            <person name="Isnansetyo A."/>
            <person name="Istiqomah I."/>
            <person name="Jumina J."/>
        </authorList>
    </citation>
    <scope>NUCLEOTIDE SEQUENCE</scope>
    <source>
        <strain evidence="2">STKMTI.2</strain>
    </source>
</reference>
<feature type="transmembrane region" description="Helical" evidence="1">
    <location>
        <begin position="127"/>
        <end position="152"/>
    </location>
</feature>
<protein>
    <submittedName>
        <fullName evidence="2">Uncharacterized protein</fullName>
    </submittedName>
</protein>
<dbReference type="KEGG" id="pxi:J5O05_13650"/>